<dbReference type="Pfam" id="PF13407">
    <property type="entry name" value="Peripla_BP_4"/>
    <property type="match status" value="1"/>
</dbReference>
<evidence type="ECO:0000256" key="5">
    <source>
        <dbReference type="ARBA" id="ARBA00023125"/>
    </source>
</evidence>
<proteinExistence type="predicted"/>
<dbReference type="InterPro" id="IPR036097">
    <property type="entry name" value="HisK_dim/P_sf"/>
</dbReference>
<accession>A0A5M7BFN5</accession>
<feature type="modified residue" description="4-aspartylphosphate" evidence="7">
    <location>
        <position position="707"/>
    </location>
</feature>
<feature type="domain" description="HTH araC/xylS-type" evidence="10">
    <location>
        <begin position="806"/>
        <end position="905"/>
    </location>
</feature>
<dbReference type="CDD" id="cd00082">
    <property type="entry name" value="HisKA"/>
    <property type="match status" value="1"/>
</dbReference>
<dbReference type="SUPFAM" id="SSF46689">
    <property type="entry name" value="Homeodomain-like"/>
    <property type="match status" value="1"/>
</dbReference>
<dbReference type="PROSITE" id="PS50110">
    <property type="entry name" value="RESPONSE_REGULATORY"/>
    <property type="match status" value="1"/>
</dbReference>
<gene>
    <name evidence="13" type="ORF">F2B50_02750</name>
    <name evidence="14" type="ORF">FPF71_02750</name>
</gene>
<dbReference type="InterPro" id="IPR005467">
    <property type="entry name" value="His_kinase_dom"/>
</dbReference>
<evidence type="ECO:0000256" key="1">
    <source>
        <dbReference type="ARBA" id="ARBA00000085"/>
    </source>
</evidence>
<dbReference type="InterPro" id="IPR025997">
    <property type="entry name" value="SBP_2_dom"/>
</dbReference>
<dbReference type="Pfam" id="PF12833">
    <property type="entry name" value="HTH_18"/>
    <property type="match status" value="1"/>
</dbReference>
<dbReference type="GO" id="GO:0003700">
    <property type="term" value="F:DNA-binding transcription factor activity"/>
    <property type="evidence" value="ECO:0007669"/>
    <property type="project" value="InterPro"/>
</dbReference>
<feature type="signal peptide" evidence="9">
    <location>
        <begin position="1"/>
        <end position="19"/>
    </location>
</feature>
<organism evidence="13 16">
    <name type="scientific">Algibacter amylolyticus</name>
    <dbReference type="NCBI Taxonomy" id="1608400"/>
    <lineage>
        <taxon>Bacteria</taxon>
        <taxon>Pseudomonadati</taxon>
        <taxon>Bacteroidota</taxon>
        <taxon>Flavobacteriia</taxon>
        <taxon>Flavobacteriales</taxon>
        <taxon>Flavobacteriaceae</taxon>
        <taxon>Algibacter</taxon>
    </lineage>
</organism>
<evidence type="ECO:0000259" key="12">
    <source>
        <dbReference type="PROSITE" id="PS50110"/>
    </source>
</evidence>
<evidence type="ECO:0000256" key="7">
    <source>
        <dbReference type="PROSITE-ProRule" id="PRU00169"/>
    </source>
</evidence>
<dbReference type="CDD" id="cd17574">
    <property type="entry name" value="REC_OmpR"/>
    <property type="match status" value="1"/>
</dbReference>
<dbReference type="InterPro" id="IPR003661">
    <property type="entry name" value="HisK_dim/P_dom"/>
</dbReference>
<evidence type="ECO:0000259" key="11">
    <source>
        <dbReference type="PROSITE" id="PS50109"/>
    </source>
</evidence>
<dbReference type="InterPro" id="IPR018060">
    <property type="entry name" value="HTH_AraC"/>
</dbReference>
<dbReference type="SMART" id="SM00342">
    <property type="entry name" value="HTH_ARAC"/>
    <property type="match status" value="1"/>
</dbReference>
<dbReference type="PANTHER" id="PTHR43547">
    <property type="entry name" value="TWO-COMPONENT HISTIDINE KINASE"/>
    <property type="match status" value="1"/>
</dbReference>
<dbReference type="PROSITE" id="PS51257">
    <property type="entry name" value="PROKAR_LIPOPROTEIN"/>
    <property type="match status" value="1"/>
</dbReference>
<dbReference type="InterPro" id="IPR018062">
    <property type="entry name" value="HTH_AraC-typ_CS"/>
</dbReference>
<dbReference type="EMBL" id="VMBF01000001">
    <property type="protein sequence ID" value="TSJ82018.1"/>
    <property type="molecule type" value="Genomic_DNA"/>
</dbReference>
<dbReference type="Pfam" id="PF00512">
    <property type="entry name" value="HisKA"/>
    <property type="match status" value="1"/>
</dbReference>
<dbReference type="Gene3D" id="1.10.287.130">
    <property type="match status" value="1"/>
</dbReference>
<keyword evidence="8" id="KW-0175">Coiled coil</keyword>
<dbReference type="EMBL" id="VWRS01000001">
    <property type="protein sequence ID" value="KAA5827773.1"/>
    <property type="molecule type" value="Genomic_DNA"/>
</dbReference>
<dbReference type="InterPro" id="IPR001789">
    <property type="entry name" value="Sig_transdc_resp-reg_receiver"/>
</dbReference>
<dbReference type="InterPro" id="IPR036890">
    <property type="entry name" value="HATPase_C_sf"/>
</dbReference>
<feature type="domain" description="Histidine kinase" evidence="11">
    <location>
        <begin position="401"/>
        <end position="616"/>
    </location>
</feature>
<reference evidence="13 16" key="1">
    <citation type="journal article" date="2015" name="Int. J. Syst. Evol. Microbiol.">
        <title>Algibacter amylolyticus sp. nov., isolated from intertidal sediment.</title>
        <authorList>
            <person name="Zhang D.C."/>
            <person name="Wu J."/>
            <person name="Neuner K."/>
            <person name="Yao J."/>
            <person name="Margesin R."/>
        </authorList>
    </citation>
    <scope>NUCLEOTIDE SEQUENCE [LARGE SCALE GENOMIC DNA]</scope>
    <source>
        <strain evidence="13 16">RU-4-M-4</strain>
    </source>
</reference>
<feature type="domain" description="Response regulatory" evidence="12">
    <location>
        <begin position="660"/>
        <end position="774"/>
    </location>
</feature>
<dbReference type="Pfam" id="PF00072">
    <property type="entry name" value="Response_reg"/>
    <property type="match status" value="1"/>
</dbReference>
<dbReference type="CDD" id="cd06308">
    <property type="entry name" value="PBP1_sensor_kinase-like"/>
    <property type="match status" value="1"/>
</dbReference>
<feature type="coiled-coil region" evidence="8">
    <location>
        <begin position="298"/>
        <end position="387"/>
    </location>
</feature>
<dbReference type="GO" id="GO:0043565">
    <property type="term" value="F:sequence-specific DNA binding"/>
    <property type="evidence" value="ECO:0007669"/>
    <property type="project" value="InterPro"/>
</dbReference>
<evidence type="ECO:0000256" key="8">
    <source>
        <dbReference type="SAM" id="Coils"/>
    </source>
</evidence>
<dbReference type="SMART" id="SM00387">
    <property type="entry name" value="HATPase_c"/>
    <property type="match status" value="1"/>
</dbReference>
<dbReference type="SMART" id="SM00448">
    <property type="entry name" value="REC"/>
    <property type="match status" value="1"/>
</dbReference>
<dbReference type="PROSITE" id="PS00041">
    <property type="entry name" value="HTH_ARAC_FAMILY_1"/>
    <property type="match status" value="1"/>
</dbReference>
<dbReference type="InterPro" id="IPR028082">
    <property type="entry name" value="Peripla_BP_I"/>
</dbReference>
<dbReference type="GO" id="GO:0000155">
    <property type="term" value="F:phosphorelay sensor kinase activity"/>
    <property type="evidence" value="ECO:0007669"/>
    <property type="project" value="InterPro"/>
</dbReference>
<keyword evidence="9" id="KW-0732">Signal</keyword>
<evidence type="ECO:0000313" key="14">
    <source>
        <dbReference type="EMBL" id="TSJ82018.1"/>
    </source>
</evidence>
<dbReference type="AlphaFoldDB" id="A0A5M7BFN5"/>
<dbReference type="Gene3D" id="3.30.565.10">
    <property type="entry name" value="Histidine kinase-like ATPase, C-terminal domain"/>
    <property type="match status" value="1"/>
</dbReference>
<evidence type="ECO:0000313" key="13">
    <source>
        <dbReference type="EMBL" id="KAA5827773.1"/>
    </source>
</evidence>
<keyword evidence="5" id="KW-0238">DNA-binding</keyword>
<dbReference type="SUPFAM" id="SSF47384">
    <property type="entry name" value="Homodimeric domain of signal transducing histidine kinase"/>
    <property type="match status" value="1"/>
</dbReference>
<evidence type="ECO:0000256" key="9">
    <source>
        <dbReference type="SAM" id="SignalP"/>
    </source>
</evidence>
<dbReference type="Gene3D" id="3.40.50.2300">
    <property type="match status" value="3"/>
</dbReference>
<sequence>MFIRFILLLLLTFSFSCNSTDTKKHKIGFSQCISKDDWRKAMDHEMEVEASLYEDIDLTIFQGNEDVELQKSQIEFMIDNEFDVIIVSPLRPEPLVSVIEKAYDKGIPVIIVDRKINSQKFTAFIGANNLDVGRNAANYIASLNEKPSRILEIRGSDNSSPVIERHLGFHEIIYNEPNITVEYRINDEDIEQRVPQILDSLHVKPINFVYAFNDDIAYRTWKIAKSKGVEESIKFIGVDGLNGANNGIQLVQNGILAATILYPTGGDEAIKIAMKILRKENVSKNNILNTTVIDYRNAEIMKNQYDKINKHQNEIEEQQEKITQQEETYSTQKNILKVLLGLLITSLLLAIYSVYSANSIKKKKRELEIQNKKITTQRNQIKKFAEEVKVSNDAKTNFFTGLSHEFKTPITLILSSIESLSEDNAIKDNKLLREVGLIYNNSKRLLRLINQLLDFRKIEDRKFILKASETNIYEFSTGIFKDFEREAQKRNIEFLINTNDENLKIYIDRNLMDKVYFNLLSNAFKFTPNNGSVHINIINEVDSNFVKINFKDSGIGIPKKDLDNVFQAFFQASNNNKVSSGIGLHLSKEFVEMHKGTIDVSSKHGTEFTLTLYKGNAHLSSDEIIYEPDLIDNSVLNFNADFEENEFVEVGVVRDEEHYSILIIEDNSDLIKYLRNKLIGEYDVHVSDGTDGIEKAYEIVPDIIICDINLPDKTGFEICEILKKDLRTSHIPTIMLTALNNKESYLKGLESGADLYLTKPFSFAVLQQSIKTMIYNREKLRYYFINNIHKINTDNSFGSIEQDFLSKINEIINENLDNSKFSVENLATALNISRVQLYRKTKAILGVSISDYIQNIRLEKAKTLLKETKLTISEIAYATGFSSPNYFSTSFKNKFDNSPKAYRAS</sequence>
<dbReference type="PRINTS" id="PR00344">
    <property type="entry name" value="BCTRLSENSOR"/>
</dbReference>
<comment type="catalytic activity">
    <reaction evidence="1">
        <text>ATP + protein L-histidine = ADP + protein N-phospho-L-histidine.</text>
        <dbReference type="EC" id="2.7.13.3"/>
    </reaction>
</comment>
<dbReference type="Proteomes" id="UP000322315">
    <property type="component" value="Unassembled WGS sequence"/>
</dbReference>
<dbReference type="SUPFAM" id="SSF53822">
    <property type="entry name" value="Periplasmic binding protein-like I"/>
    <property type="match status" value="1"/>
</dbReference>
<keyword evidence="6" id="KW-0804">Transcription</keyword>
<dbReference type="Gene3D" id="1.10.10.60">
    <property type="entry name" value="Homeodomain-like"/>
    <property type="match status" value="2"/>
</dbReference>
<evidence type="ECO:0000259" key="10">
    <source>
        <dbReference type="PROSITE" id="PS01124"/>
    </source>
</evidence>
<feature type="chain" id="PRO_5024452910" description="histidine kinase" evidence="9">
    <location>
        <begin position="20"/>
        <end position="905"/>
    </location>
</feature>
<evidence type="ECO:0000256" key="2">
    <source>
        <dbReference type="ARBA" id="ARBA00012438"/>
    </source>
</evidence>
<evidence type="ECO:0000256" key="4">
    <source>
        <dbReference type="ARBA" id="ARBA00023015"/>
    </source>
</evidence>
<dbReference type="PANTHER" id="PTHR43547:SF2">
    <property type="entry name" value="HYBRID SIGNAL TRANSDUCTION HISTIDINE KINASE C"/>
    <property type="match status" value="1"/>
</dbReference>
<dbReference type="PROSITE" id="PS01124">
    <property type="entry name" value="HTH_ARAC_FAMILY_2"/>
    <property type="match status" value="1"/>
</dbReference>
<dbReference type="RefSeq" id="WP_144115116.1">
    <property type="nucleotide sequence ID" value="NZ_JACHGE010000001.1"/>
</dbReference>
<name>A0A5M7BFN5_9FLAO</name>
<keyword evidence="3 7" id="KW-0597">Phosphoprotein</keyword>
<dbReference type="EC" id="2.7.13.3" evidence="2"/>
<dbReference type="SUPFAM" id="SSF55874">
    <property type="entry name" value="ATPase domain of HSP90 chaperone/DNA topoisomerase II/histidine kinase"/>
    <property type="match status" value="1"/>
</dbReference>
<dbReference type="SUPFAM" id="SSF52172">
    <property type="entry name" value="CheY-like"/>
    <property type="match status" value="1"/>
</dbReference>
<evidence type="ECO:0000313" key="16">
    <source>
        <dbReference type="Proteomes" id="UP000322315"/>
    </source>
</evidence>
<dbReference type="PROSITE" id="PS50109">
    <property type="entry name" value="HIS_KIN"/>
    <property type="match status" value="1"/>
</dbReference>
<dbReference type="SMART" id="SM00388">
    <property type="entry name" value="HisKA"/>
    <property type="match status" value="1"/>
</dbReference>
<reference evidence="13" key="3">
    <citation type="submission" date="2019-09" db="EMBL/GenBank/DDBJ databases">
        <authorList>
            <person name="Zhang D.-C."/>
        </authorList>
    </citation>
    <scope>NUCLEOTIDE SEQUENCE</scope>
    <source>
        <strain evidence="13">RU-4-M-4</strain>
    </source>
</reference>
<dbReference type="OrthoDB" id="1522078at2"/>
<evidence type="ECO:0000256" key="3">
    <source>
        <dbReference type="ARBA" id="ARBA00022553"/>
    </source>
</evidence>
<evidence type="ECO:0000313" key="15">
    <source>
        <dbReference type="Proteomes" id="UP000315145"/>
    </source>
</evidence>
<evidence type="ECO:0000256" key="6">
    <source>
        <dbReference type="ARBA" id="ARBA00023163"/>
    </source>
</evidence>
<comment type="caution">
    <text evidence="13">The sequence shown here is derived from an EMBL/GenBank/DDBJ whole genome shotgun (WGS) entry which is preliminary data.</text>
</comment>
<dbReference type="Pfam" id="PF02518">
    <property type="entry name" value="HATPase_c"/>
    <property type="match status" value="1"/>
</dbReference>
<dbReference type="InterPro" id="IPR003594">
    <property type="entry name" value="HATPase_dom"/>
</dbReference>
<keyword evidence="15" id="KW-1185">Reference proteome</keyword>
<protein>
    <recommendedName>
        <fullName evidence="2">histidine kinase</fullName>
        <ecNumber evidence="2">2.7.13.3</ecNumber>
    </recommendedName>
</protein>
<dbReference type="InterPro" id="IPR009057">
    <property type="entry name" value="Homeodomain-like_sf"/>
</dbReference>
<dbReference type="Proteomes" id="UP000315145">
    <property type="component" value="Unassembled WGS sequence"/>
</dbReference>
<reference evidence="14 15" key="2">
    <citation type="submission" date="2019-07" db="EMBL/GenBank/DDBJ databases">
        <title>Algibacter marinivivus sp. nov., isolated from the surface of a marine red alga.</title>
        <authorList>
            <person name="Zhong X."/>
            <person name="Xu W."/>
            <person name="Zhang Y."/>
            <person name="Zhang Q."/>
            <person name="Du Z."/>
        </authorList>
    </citation>
    <scope>NUCLEOTIDE SEQUENCE [LARGE SCALE GENOMIC DNA]</scope>
    <source>
        <strain evidence="14 15">RU-4-M-4</strain>
    </source>
</reference>
<dbReference type="InterPro" id="IPR004358">
    <property type="entry name" value="Sig_transdc_His_kin-like_C"/>
</dbReference>
<dbReference type="InterPro" id="IPR011006">
    <property type="entry name" value="CheY-like_superfamily"/>
</dbReference>
<keyword evidence="4" id="KW-0805">Transcription regulation</keyword>